<dbReference type="Proteomes" id="UP000254771">
    <property type="component" value="Unassembled WGS sequence"/>
</dbReference>
<dbReference type="Pfam" id="PF05258">
    <property type="entry name" value="DciA"/>
    <property type="match status" value="1"/>
</dbReference>
<evidence type="ECO:0008006" key="3">
    <source>
        <dbReference type="Google" id="ProtNLM"/>
    </source>
</evidence>
<sequence length="194" mass="21774">MIFIYPVLSGIFRGNYDVYRPLKPKPLGLSLPIAMAYSHAFSYDLPMQIKMKSLGELFDSRESIKTLNKKLAQHAALLDRIRQLLPKPLGEHCIGAVPHETRLVLFVDSPAWASRFRYLGRDLQEKLKAEGVSLESIRIKVFLPQSAPTGQHHPAEPLTLSKESAEMIRSTAECTESAELREALLRLSRHGGSL</sequence>
<organism evidence="1 2">
    <name type="scientific">endosymbiont of Escarpia spicata</name>
    <dbReference type="NCBI Taxonomy" id="2200908"/>
    <lineage>
        <taxon>Bacteria</taxon>
        <taxon>Pseudomonadati</taxon>
        <taxon>Pseudomonadota</taxon>
        <taxon>Gammaproteobacteria</taxon>
        <taxon>sulfur-oxidizing symbionts</taxon>
    </lineage>
</organism>
<name>A0A370DS51_9GAMM</name>
<dbReference type="AlphaFoldDB" id="A0A370DS51"/>
<proteinExistence type="predicted"/>
<dbReference type="InterPro" id="IPR007922">
    <property type="entry name" value="DciA-like"/>
</dbReference>
<comment type="caution">
    <text evidence="1">The sequence shown here is derived from an EMBL/GenBank/DDBJ whole genome shotgun (WGS) entry which is preliminary data.</text>
</comment>
<protein>
    <recommendedName>
        <fullName evidence="3">DUF721 domain-containing protein</fullName>
    </recommendedName>
</protein>
<gene>
    <name evidence="1" type="ORF">DIZ78_04995</name>
</gene>
<evidence type="ECO:0000313" key="1">
    <source>
        <dbReference type="EMBL" id="RDH87896.1"/>
    </source>
</evidence>
<keyword evidence="2" id="KW-1185">Reference proteome</keyword>
<accession>A0A370DS51</accession>
<evidence type="ECO:0000313" key="2">
    <source>
        <dbReference type="Proteomes" id="UP000254771"/>
    </source>
</evidence>
<dbReference type="EMBL" id="QFXE01000005">
    <property type="protein sequence ID" value="RDH87896.1"/>
    <property type="molecule type" value="Genomic_DNA"/>
</dbReference>
<reference evidence="1 2" key="1">
    <citation type="journal article" date="2018" name="ISME J.">
        <title>Endosymbiont genomes yield clues of tubeworm success.</title>
        <authorList>
            <person name="Li Y."/>
            <person name="Liles M.R."/>
            <person name="Halanych K.M."/>
        </authorList>
    </citation>
    <scope>NUCLEOTIDE SEQUENCE [LARGE SCALE GENOMIC DNA]</scope>
    <source>
        <strain evidence="1">A1462</strain>
    </source>
</reference>